<reference evidence="2" key="1">
    <citation type="submission" date="2018-11" db="EMBL/GenBank/DDBJ databases">
        <authorList>
            <person name="Alioto T."/>
            <person name="Alioto T."/>
        </authorList>
    </citation>
    <scope>NUCLEOTIDE SEQUENCE</scope>
</reference>
<protein>
    <submittedName>
        <fullName evidence="2">Uncharacterized protein</fullName>
    </submittedName>
</protein>
<dbReference type="OrthoDB" id="10483434at2759"/>
<accession>A0A8B6CWH2</accession>
<name>A0A8B6CWH2_MYTGA</name>
<dbReference type="EMBL" id="UYJE01002384">
    <property type="protein sequence ID" value="VDI10301.1"/>
    <property type="molecule type" value="Genomic_DNA"/>
</dbReference>
<keyword evidence="3" id="KW-1185">Reference proteome</keyword>
<gene>
    <name evidence="2" type="ORF">MGAL_10B010505</name>
</gene>
<proteinExistence type="predicted"/>
<comment type="caution">
    <text evidence="2">The sequence shown here is derived from an EMBL/GenBank/DDBJ whole genome shotgun (WGS) entry which is preliminary data.</text>
</comment>
<feature type="chain" id="PRO_5032363268" evidence="1">
    <location>
        <begin position="23"/>
        <end position="156"/>
    </location>
</feature>
<dbReference type="AlphaFoldDB" id="A0A8B6CWH2"/>
<keyword evidence="1" id="KW-0732">Signal</keyword>
<organism evidence="2 3">
    <name type="scientific">Mytilus galloprovincialis</name>
    <name type="common">Mediterranean mussel</name>
    <dbReference type="NCBI Taxonomy" id="29158"/>
    <lineage>
        <taxon>Eukaryota</taxon>
        <taxon>Metazoa</taxon>
        <taxon>Spiralia</taxon>
        <taxon>Lophotrochozoa</taxon>
        <taxon>Mollusca</taxon>
        <taxon>Bivalvia</taxon>
        <taxon>Autobranchia</taxon>
        <taxon>Pteriomorphia</taxon>
        <taxon>Mytilida</taxon>
        <taxon>Mytiloidea</taxon>
        <taxon>Mytilidae</taxon>
        <taxon>Mytilinae</taxon>
        <taxon>Mytilus</taxon>
    </lineage>
</organism>
<evidence type="ECO:0000256" key="1">
    <source>
        <dbReference type="SAM" id="SignalP"/>
    </source>
</evidence>
<evidence type="ECO:0000313" key="2">
    <source>
        <dbReference type="EMBL" id="VDI10301.1"/>
    </source>
</evidence>
<evidence type="ECO:0000313" key="3">
    <source>
        <dbReference type="Proteomes" id="UP000596742"/>
    </source>
</evidence>
<feature type="signal peptide" evidence="1">
    <location>
        <begin position="1"/>
        <end position="22"/>
    </location>
</feature>
<sequence>MAVRHLTIAGICLIFIIHYVYTASVATTTAAANHHTTTAAANHHTTTKRHHHHGHHVTHSAEKIENDHLYFHYDGYSIEKLLVVKQHTTCYAYPLSSMEIQNIHKPGTILGLEAHVLHQIQIDAYYNWTHDDISVRSTYYTKFCPHDGRVFRVHRL</sequence>
<dbReference type="Proteomes" id="UP000596742">
    <property type="component" value="Unassembled WGS sequence"/>
</dbReference>